<keyword evidence="2" id="KW-1133">Transmembrane helix</keyword>
<evidence type="ECO:0000256" key="2">
    <source>
        <dbReference type="SAM" id="Phobius"/>
    </source>
</evidence>
<dbReference type="PANTHER" id="PTHR42709:SF9">
    <property type="entry name" value="ALKALINE PHOSPHATASE LIKE PROTEIN"/>
    <property type="match status" value="1"/>
</dbReference>
<dbReference type="Proteomes" id="UP000838324">
    <property type="component" value="Unassembled WGS sequence"/>
</dbReference>
<dbReference type="RefSeq" id="WP_236329884.1">
    <property type="nucleotide sequence ID" value="NZ_CAKMMG010000001.1"/>
</dbReference>
<evidence type="ECO:0000313" key="4">
    <source>
        <dbReference type="EMBL" id="CAH1191791.1"/>
    </source>
</evidence>
<dbReference type="InterPro" id="IPR051311">
    <property type="entry name" value="DedA_domain"/>
</dbReference>
<evidence type="ECO:0000259" key="3">
    <source>
        <dbReference type="Pfam" id="PF09335"/>
    </source>
</evidence>
<gene>
    <name evidence="4" type="ORF">PAECIP111892_00746</name>
</gene>
<dbReference type="EMBL" id="CAKMMG010000001">
    <property type="protein sequence ID" value="CAH1191791.1"/>
    <property type="molecule type" value="Genomic_DNA"/>
</dbReference>
<proteinExistence type="inferred from homology"/>
<keyword evidence="5" id="KW-1185">Reference proteome</keyword>
<keyword evidence="2" id="KW-0472">Membrane</keyword>
<comment type="similarity">
    <text evidence="1">Belongs to the DedA family.</text>
</comment>
<evidence type="ECO:0000256" key="1">
    <source>
        <dbReference type="ARBA" id="ARBA00010792"/>
    </source>
</evidence>
<dbReference type="InterPro" id="IPR032816">
    <property type="entry name" value="VTT_dom"/>
</dbReference>
<feature type="domain" description="VTT" evidence="3">
    <location>
        <begin position="29"/>
        <end position="155"/>
    </location>
</feature>
<reference evidence="4" key="1">
    <citation type="submission" date="2022-01" db="EMBL/GenBank/DDBJ databases">
        <authorList>
            <person name="Criscuolo A."/>
        </authorList>
    </citation>
    <scope>NUCLEOTIDE SEQUENCE</scope>
    <source>
        <strain evidence="4">CIP111892</strain>
    </source>
</reference>
<comment type="caution">
    <text evidence="4">The sequence shown here is derived from an EMBL/GenBank/DDBJ whole genome shotgun (WGS) entry which is preliminary data.</text>
</comment>
<keyword evidence="2" id="KW-0812">Transmembrane</keyword>
<feature type="transmembrane region" description="Helical" evidence="2">
    <location>
        <begin position="12"/>
        <end position="29"/>
    </location>
</feature>
<evidence type="ECO:0000313" key="5">
    <source>
        <dbReference type="Proteomes" id="UP000838324"/>
    </source>
</evidence>
<feature type="transmembrane region" description="Helical" evidence="2">
    <location>
        <begin position="49"/>
        <end position="71"/>
    </location>
</feature>
<feature type="transmembrane region" description="Helical" evidence="2">
    <location>
        <begin position="135"/>
        <end position="157"/>
    </location>
</feature>
<dbReference type="PANTHER" id="PTHR42709">
    <property type="entry name" value="ALKALINE PHOSPHATASE LIKE PROTEIN"/>
    <property type="match status" value="1"/>
</dbReference>
<protein>
    <submittedName>
        <fullName evidence="4">Membrane protein</fullName>
    </submittedName>
</protein>
<accession>A0ABM9BR89</accession>
<organism evidence="4 5">
    <name type="scientific">Paenibacillus auburnensis</name>
    <dbReference type="NCBI Taxonomy" id="2905649"/>
    <lineage>
        <taxon>Bacteria</taxon>
        <taxon>Bacillati</taxon>
        <taxon>Bacillota</taxon>
        <taxon>Bacilli</taxon>
        <taxon>Bacillales</taxon>
        <taxon>Paenibacillaceae</taxon>
        <taxon>Paenibacillus</taxon>
    </lineage>
</organism>
<feature type="transmembrane region" description="Helical" evidence="2">
    <location>
        <begin position="99"/>
        <end position="115"/>
    </location>
</feature>
<sequence length="165" mass="18471">MPWMIEMISQYGYLAIFALLALGIIGLPVPDELLTLFVGYLSSVMVLNFTITVLVCFIGSITGMLISYTIGLRLGQPVIDKFGKWVGLTPKRFASVKRWFSRFGNWTIFFAYFIPGIRHVTSYISGISAMSFRKFLLVTLAGAFTWSLLFVSIGYFAGARLPILK</sequence>
<dbReference type="Pfam" id="PF09335">
    <property type="entry name" value="VTT_dom"/>
    <property type="match status" value="1"/>
</dbReference>
<name>A0ABM9BR89_9BACL</name>